<dbReference type="PANTHER" id="PTHR13542">
    <property type="entry name" value="LSM12 HOMOLOG"/>
    <property type="match status" value="1"/>
</dbReference>
<dbReference type="EMBL" id="CP119961">
    <property type="protein sequence ID" value="WFD39596.1"/>
    <property type="molecule type" value="Genomic_DNA"/>
</dbReference>
<dbReference type="InterPro" id="IPR019181">
    <property type="entry name" value="LSM12_ABD"/>
</dbReference>
<name>A0AAF0F4C6_9BASI</name>
<dbReference type="AlphaFoldDB" id="A0AAF0F4C6"/>
<evidence type="ECO:0000259" key="1">
    <source>
        <dbReference type="SMART" id="SM00995"/>
    </source>
</evidence>
<gene>
    <name evidence="2" type="ORF">MJAP1_002576</name>
</gene>
<accession>A0AAF0F4C6</accession>
<protein>
    <recommendedName>
        <fullName evidence="1">LSM12 anticodon-binding domain-containing protein</fullName>
    </recommendedName>
</protein>
<organism evidence="2 3">
    <name type="scientific">Malassezia japonica</name>
    <dbReference type="NCBI Taxonomy" id="223818"/>
    <lineage>
        <taxon>Eukaryota</taxon>
        <taxon>Fungi</taxon>
        <taxon>Dikarya</taxon>
        <taxon>Basidiomycota</taxon>
        <taxon>Ustilaginomycotina</taxon>
        <taxon>Malasseziomycetes</taxon>
        <taxon>Malasseziales</taxon>
        <taxon>Malasseziaceae</taxon>
        <taxon>Malassezia</taxon>
    </lineage>
</organism>
<evidence type="ECO:0000313" key="2">
    <source>
        <dbReference type="EMBL" id="WFD39596.1"/>
    </source>
</evidence>
<evidence type="ECO:0000313" key="3">
    <source>
        <dbReference type="Proteomes" id="UP001217754"/>
    </source>
</evidence>
<dbReference type="GeneID" id="85226227"/>
<feature type="domain" description="LSM12 anticodon-binding" evidence="1">
    <location>
        <begin position="130"/>
        <end position="209"/>
    </location>
</feature>
<sequence>MSRGQASDASAAPPRELLQSSVGKPLRIGVTYKSFAAPSYDAQDDAVVGRLWAYDQALDVVVLETGRAGALPASLRRAAASAAYDAPNSGRGAAPATTGFKLVQGRCIARVDILSDEEYAASHGTHGLSTVASVPVAAMEARDAAATKRSLERAQQIGPKEAGELGQGIFDALSKTYIIVLDEVVVSPPTYDTSSTYVPNLAREHIDKLLEGVDIPADEAPSVDRAHAKAQTWQRVTKVLEGVRRKLLPTLAP</sequence>
<dbReference type="SMART" id="SM00995">
    <property type="entry name" value="AD"/>
    <property type="match status" value="1"/>
</dbReference>
<dbReference type="InterPro" id="IPR039683">
    <property type="entry name" value="Lsm12-like"/>
</dbReference>
<reference evidence="2" key="1">
    <citation type="submission" date="2023-03" db="EMBL/GenBank/DDBJ databases">
        <title>Mating type loci evolution in Malassezia.</title>
        <authorList>
            <person name="Coelho M.A."/>
        </authorList>
    </citation>
    <scope>NUCLEOTIDE SEQUENCE</scope>
    <source>
        <strain evidence="2">CBS 9431</strain>
    </source>
</reference>
<keyword evidence="3" id="KW-1185">Reference proteome</keyword>
<dbReference type="RefSeq" id="XP_060122493.1">
    <property type="nucleotide sequence ID" value="XM_060266510.1"/>
</dbReference>
<dbReference type="Pfam" id="PF09793">
    <property type="entry name" value="AD"/>
    <property type="match status" value="1"/>
</dbReference>
<proteinExistence type="predicted"/>
<dbReference type="Proteomes" id="UP001217754">
    <property type="component" value="Chromosome 4"/>
</dbReference>